<keyword evidence="5" id="KW-1185">Reference proteome</keyword>
<dbReference type="InterPro" id="IPR000182">
    <property type="entry name" value="GNAT_dom"/>
</dbReference>
<dbReference type="EC" id="2.3.1.-" evidence="4"/>
<dbReference type="CDD" id="cd04301">
    <property type="entry name" value="NAT_SF"/>
    <property type="match status" value="1"/>
</dbReference>
<proteinExistence type="predicted"/>
<comment type="caution">
    <text evidence="4">The sequence shown here is derived from an EMBL/GenBank/DDBJ whole genome shotgun (WGS) entry which is preliminary data.</text>
</comment>
<evidence type="ECO:0000256" key="1">
    <source>
        <dbReference type="ARBA" id="ARBA00022679"/>
    </source>
</evidence>
<dbReference type="Proteomes" id="UP001597124">
    <property type="component" value="Unassembled WGS sequence"/>
</dbReference>
<dbReference type="EMBL" id="JBHTIK010000001">
    <property type="protein sequence ID" value="MFD0846857.1"/>
    <property type="molecule type" value="Genomic_DNA"/>
</dbReference>
<keyword evidence="1 4" id="KW-0808">Transferase</keyword>
<gene>
    <name evidence="4" type="ORF">ACFQ00_00825</name>
</gene>
<protein>
    <submittedName>
        <fullName evidence="4">GNAT family N-acetyltransferase</fullName>
        <ecNumber evidence="4">2.3.1.-</ecNumber>
    </submittedName>
</protein>
<dbReference type="InterPro" id="IPR016181">
    <property type="entry name" value="Acyl_CoA_acyltransferase"/>
</dbReference>
<keyword evidence="2 4" id="KW-0012">Acyltransferase</keyword>
<dbReference type="InterPro" id="IPR050680">
    <property type="entry name" value="YpeA/RimI_acetyltransf"/>
</dbReference>
<evidence type="ECO:0000313" key="5">
    <source>
        <dbReference type="Proteomes" id="UP001597124"/>
    </source>
</evidence>
<dbReference type="PANTHER" id="PTHR43420">
    <property type="entry name" value="ACETYLTRANSFERASE"/>
    <property type="match status" value="1"/>
</dbReference>
<sequence>MSHYRAVTIDDVPALAALMSRAFDPQYGEGWNGSQLLGTLAMSGTRAEMAVADGVPAGFALTRLAAEDCELLLIAVDPLRSGRGIGTELLRRSIDLAKHAQVQRMFLEVRTGNSAARGLYERHGFICVGQRKDYYVGENHLRFDAMTMALVL</sequence>
<dbReference type="SUPFAM" id="SSF55729">
    <property type="entry name" value="Acyl-CoA N-acyltransferases (Nat)"/>
    <property type="match status" value="1"/>
</dbReference>
<evidence type="ECO:0000256" key="2">
    <source>
        <dbReference type="ARBA" id="ARBA00023315"/>
    </source>
</evidence>
<evidence type="ECO:0000313" key="4">
    <source>
        <dbReference type="EMBL" id="MFD0846857.1"/>
    </source>
</evidence>
<reference evidence="5" key="1">
    <citation type="journal article" date="2019" name="Int. J. Syst. Evol. Microbiol.">
        <title>The Global Catalogue of Microorganisms (GCM) 10K type strain sequencing project: providing services to taxonomists for standard genome sequencing and annotation.</title>
        <authorList>
            <consortium name="The Broad Institute Genomics Platform"/>
            <consortium name="The Broad Institute Genome Sequencing Center for Infectious Disease"/>
            <person name="Wu L."/>
            <person name="Ma J."/>
        </authorList>
    </citation>
    <scope>NUCLEOTIDE SEQUENCE [LARGE SCALE GENOMIC DNA]</scope>
    <source>
        <strain evidence="5">CCUG 52537</strain>
    </source>
</reference>
<dbReference type="Gene3D" id="3.40.630.30">
    <property type="match status" value="1"/>
</dbReference>
<organism evidence="4 5">
    <name type="scientific">Sphingosinicella xenopeptidilytica</name>
    <dbReference type="NCBI Taxonomy" id="364098"/>
    <lineage>
        <taxon>Bacteria</taxon>
        <taxon>Pseudomonadati</taxon>
        <taxon>Pseudomonadota</taxon>
        <taxon>Alphaproteobacteria</taxon>
        <taxon>Sphingomonadales</taxon>
        <taxon>Sphingosinicellaceae</taxon>
        <taxon>Sphingosinicella</taxon>
    </lineage>
</organism>
<evidence type="ECO:0000259" key="3">
    <source>
        <dbReference type="PROSITE" id="PS51186"/>
    </source>
</evidence>
<dbReference type="PANTHER" id="PTHR43420:SF44">
    <property type="entry name" value="ACETYLTRANSFERASE YPEA"/>
    <property type="match status" value="1"/>
</dbReference>
<dbReference type="PROSITE" id="PS51186">
    <property type="entry name" value="GNAT"/>
    <property type="match status" value="1"/>
</dbReference>
<name>A0ABW3BZZ9_SPHXN</name>
<feature type="domain" description="N-acetyltransferase" evidence="3">
    <location>
        <begin position="2"/>
        <end position="152"/>
    </location>
</feature>
<dbReference type="Pfam" id="PF00583">
    <property type="entry name" value="Acetyltransf_1"/>
    <property type="match status" value="1"/>
</dbReference>
<dbReference type="RefSeq" id="WP_381484820.1">
    <property type="nucleotide sequence ID" value="NZ_JBHTIK010000001.1"/>
</dbReference>
<accession>A0ABW3BZZ9</accession>
<dbReference type="GO" id="GO:0016746">
    <property type="term" value="F:acyltransferase activity"/>
    <property type="evidence" value="ECO:0007669"/>
    <property type="project" value="UniProtKB-KW"/>
</dbReference>